<dbReference type="RefSeq" id="WP_025087665.1">
    <property type="nucleotide sequence ID" value="NZ_AZFT01000053.1"/>
</dbReference>
<feature type="domain" description="ABC transmembrane type-2" evidence="6">
    <location>
        <begin position="14"/>
        <end position="283"/>
    </location>
</feature>
<name>A0A0R1TRA1_9LACO</name>
<evidence type="ECO:0000256" key="4">
    <source>
        <dbReference type="ARBA" id="ARBA00023136"/>
    </source>
</evidence>
<dbReference type="AlphaFoldDB" id="A0A0R1TRA1"/>
<feature type="transmembrane region" description="Helical" evidence="5">
    <location>
        <begin position="58"/>
        <end position="79"/>
    </location>
</feature>
<dbReference type="InterPro" id="IPR000412">
    <property type="entry name" value="ABC_2_transport"/>
</dbReference>
<dbReference type="OrthoDB" id="162334at2"/>
<dbReference type="PANTHER" id="PTHR43229">
    <property type="entry name" value="NODULATION PROTEIN J"/>
    <property type="match status" value="1"/>
</dbReference>
<dbReference type="eggNOG" id="COG0842">
    <property type="taxonomic scope" value="Bacteria"/>
</dbReference>
<reference evidence="7 8" key="1">
    <citation type="journal article" date="2015" name="Genome Announc.">
        <title>Expanding the biotechnology potential of lactobacilli through comparative genomics of 213 strains and associated genera.</title>
        <authorList>
            <person name="Sun Z."/>
            <person name="Harris H.M."/>
            <person name="McCann A."/>
            <person name="Guo C."/>
            <person name="Argimon S."/>
            <person name="Zhang W."/>
            <person name="Yang X."/>
            <person name="Jeffery I.B."/>
            <person name="Cooney J.C."/>
            <person name="Kagawa T.F."/>
            <person name="Liu W."/>
            <person name="Song Y."/>
            <person name="Salvetti E."/>
            <person name="Wrobel A."/>
            <person name="Rasinkangas P."/>
            <person name="Parkhill J."/>
            <person name="Rea M.C."/>
            <person name="O'Sullivan O."/>
            <person name="Ritari J."/>
            <person name="Douillard F.P."/>
            <person name="Paul Ross R."/>
            <person name="Yang R."/>
            <person name="Briner A.E."/>
            <person name="Felis G.E."/>
            <person name="de Vos W.M."/>
            <person name="Barrangou R."/>
            <person name="Klaenhammer T.R."/>
            <person name="Caufield P.W."/>
            <person name="Cui Y."/>
            <person name="Zhang H."/>
            <person name="O'Toole P.W."/>
        </authorList>
    </citation>
    <scope>NUCLEOTIDE SEQUENCE [LARGE SCALE GENOMIC DNA]</scope>
    <source>
        <strain evidence="7 8">DSM 16634</strain>
    </source>
</reference>
<keyword evidence="3 5" id="KW-1133">Transmembrane helix</keyword>
<keyword evidence="8" id="KW-1185">Reference proteome</keyword>
<evidence type="ECO:0000256" key="5">
    <source>
        <dbReference type="SAM" id="Phobius"/>
    </source>
</evidence>
<dbReference type="PATRIC" id="fig|1423724.4.peg.1284"/>
<evidence type="ECO:0000259" key="6">
    <source>
        <dbReference type="PROSITE" id="PS51012"/>
    </source>
</evidence>
<feature type="transmembrane region" description="Helical" evidence="5">
    <location>
        <begin position="179"/>
        <end position="201"/>
    </location>
</feature>
<feature type="transmembrane region" description="Helical" evidence="5">
    <location>
        <begin position="145"/>
        <end position="167"/>
    </location>
</feature>
<dbReference type="InterPro" id="IPR051784">
    <property type="entry name" value="Nod_factor_ABC_transporter"/>
</dbReference>
<feature type="transmembrane region" description="Helical" evidence="5">
    <location>
        <begin position="100"/>
        <end position="125"/>
    </location>
</feature>
<protein>
    <submittedName>
        <fullName evidence="7">ABC transporter permease protein</fullName>
    </submittedName>
</protein>
<evidence type="ECO:0000256" key="1">
    <source>
        <dbReference type="ARBA" id="ARBA00004141"/>
    </source>
</evidence>
<feature type="transmembrane region" description="Helical" evidence="5">
    <location>
        <begin position="261"/>
        <end position="280"/>
    </location>
</feature>
<sequence>MISRHLKIYLRDKGTVISSFVAIFVIIALYVLFLGNYLESVISSTIGKQTGNFLFVNSWVLSGIVVVSSVTISLGLFGVKVQDEESKILTSFLVTPISKFKIVVSYIIAAWIISGIVITIVFFLWWLLMRLFGYELLTLTQVPKLILYISLNILSSTSLTFLLVNFVKSVAAFSSVSTIVGTLTGFLAGIYLPIGALPQFVQVIMKLFPPTYGVAQIRSILTEKPLAAITQGDSSARIDDLKLSMGIQVDWLGYTLTNNQIIFILLLATVVFTLVAILQFREK</sequence>
<gene>
    <name evidence="7" type="ORF">FC32_GL001228</name>
</gene>
<evidence type="ECO:0000256" key="3">
    <source>
        <dbReference type="ARBA" id="ARBA00022989"/>
    </source>
</evidence>
<proteinExistence type="predicted"/>
<evidence type="ECO:0000256" key="2">
    <source>
        <dbReference type="ARBA" id="ARBA00022692"/>
    </source>
</evidence>
<accession>A0A0R1TRA1</accession>
<organism evidence="7 8">
    <name type="scientific">Ligilactobacillus apodemi DSM 16634 = JCM 16172</name>
    <dbReference type="NCBI Taxonomy" id="1423724"/>
    <lineage>
        <taxon>Bacteria</taxon>
        <taxon>Bacillati</taxon>
        <taxon>Bacillota</taxon>
        <taxon>Bacilli</taxon>
        <taxon>Lactobacillales</taxon>
        <taxon>Lactobacillaceae</taxon>
        <taxon>Ligilactobacillus</taxon>
    </lineage>
</organism>
<dbReference type="STRING" id="1423724.FC32_GL001228"/>
<evidence type="ECO:0000313" key="8">
    <source>
        <dbReference type="Proteomes" id="UP000051324"/>
    </source>
</evidence>
<dbReference type="InterPro" id="IPR013525">
    <property type="entry name" value="ABC2_TM"/>
</dbReference>
<keyword evidence="2 5" id="KW-0812">Transmembrane</keyword>
<keyword evidence="4 5" id="KW-0472">Membrane</keyword>
<dbReference type="PANTHER" id="PTHR43229:SF2">
    <property type="entry name" value="NODULATION PROTEIN J"/>
    <property type="match status" value="1"/>
</dbReference>
<dbReference type="InterPro" id="IPR047817">
    <property type="entry name" value="ABC2_TM_bact-type"/>
</dbReference>
<feature type="transmembrane region" description="Helical" evidence="5">
    <location>
        <begin position="20"/>
        <end position="38"/>
    </location>
</feature>
<dbReference type="GO" id="GO:0140359">
    <property type="term" value="F:ABC-type transporter activity"/>
    <property type="evidence" value="ECO:0007669"/>
    <property type="project" value="InterPro"/>
</dbReference>
<dbReference type="PIRSF" id="PIRSF006648">
    <property type="entry name" value="DrrB"/>
    <property type="match status" value="1"/>
</dbReference>
<comment type="subcellular location">
    <subcellularLocation>
        <location evidence="1">Membrane</location>
        <topology evidence="1">Multi-pass membrane protein</topology>
    </subcellularLocation>
</comment>
<dbReference type="PROSITE" id="PS51012">
    <property type="entry name" value="ABC_TM2"/>
    <property type="match status" value="1"/>
</dbReference>
<dbReference type="Pfam" id="PF12698">
    <property type="entry name" value="ABC2_membrane_3"/>
    <property type="match status" value="1"/>
</dbReference>
<comment type="caution">
    <text evidence="7">The sequence shown here is derived from an EMBL/GenBank/DDBJ whole genome shotgun (WGS) entry which is preliminary data.</text>
</comment>
<dbReference type="EMBL" id="AZFT01000053">
    <property type="protein sequence ID" value="KRL83958.1"/>
    <property type="molecule type" value="Genomic_DNA"/>
</dbReference>
<dbReference type="GO" id="GO:0043190">
    <property type="term" value="C:ATP-binding cassette (ABC) transporter complex"/>
    <property type="evidence" value="ECO:0007669"/>
    <property type="project" value="InterPro"/>
</dbReference>
<evidence type="ECO:0000313" key="7">
    <source>
        <dbReference type="EMBL" id="KRL83958.1"/>
    </source>
</evidence>
<dbReference type="Proteomes" id="UP000051324">
    <property type="component" value="Unassembled WGS sequence"/>
</dbReference>